<keyword evidence="6" id="KW-0865">Zymogen</keyword>
<evidence type="ECO:0000256" key="7">
    <source>
        <dbReference type="ARBA" id="ARBA00023157"/>
    </source>
</evidence>
<evidence type="ECO:0000313" key="11">
    <source>
        <dbReference type="RefSeq" id="XP_011501548.1"/>
    </source>
</evidence>
<dbReference type="AlphaFoldDB" id="A0AAJ6YP05"/>
<keyword evidence="7" id="KW-1015">Disulfide bond</keyword>
<dbReference type="PRINTS" id="PR00722">
    <property type="entry name" value="CHYMOTRYPSIN"/>
</dbReference>
<dbReference type="Gene3D" id="2.40.10.10">
    <property type="entry name" value="Trypsin-like serine proteases"/>
    <property type="match status" value="1"/>
</dbReference>
<dbReference type="InterPro" id="IPR001254">
    <property type="entry name" value="Trypsin_dom"/>
</dbReference>
<dbReference type="Pfam" id="PF00089">
    <property type="entry name" value="Trypsin"/>
    <property type="match status" value="1"/>
</dbReference>
<dbReference type="PANTHER" id="PTHR24276">
    <property type="entry name" value="POLYSERASE-RELATED"/>
    <property type="match status" value="1"/>
</dbReference>
<evidence type="ECO:0000256" key="6">
    <source>
        <dbReference type="ARBA" id="ARBA00023145"/>
    </source>
</evidence>
<dbReference type="CDD" id="cd00190">
    <property type="entry name" value="Tryp_SPc"/>
    <property type="match status" value="1"/>
</dbReference>
<dbReference type="GO" id="GO:0004252">
    <property type="term" value="F:serine-type endopeptidase activity"/>
    <property type="evidence" value="ECO:0007669"/>
    <property type="project" value="InterPro"/>
</dbReference>
<dbReference type="SMART" id="SM00020">
    <property type="entry name" value="Tryp_SPc"/>
    <property type="match status" value="1"/>
</dbReference>
<dbReference type="PROSITE" id="PS00134">
    <property type="entry name" value="TRYPSIN_HIS"/>
    <property type="match status" value="1"/>
</dbReference>
<dbReference type="InterPro" id="IPR033116">
    <property type="entry name" value="TRYPSIN_SER"/>
</dbReference>
<dbReference type="InterPro" id="IPR018114">
    <property type="entry name" value="TRYPSIN_HIS"/>
</dbReference>
<protein>
    <submittedName>
        <fullName evidence="11">Trypsin-7-like</fullName>
    </submittedName>
</protein>
<evidence type="ECO:0000313" key="10">
    <source>
        <dbReference type="Proteomes" id="UP000695007"/>
    </source>
</evidence>
<dbReference type="GeneID" id="105365152"/>
<evidence type="ECO:0000256" key="3">
    <source>
        <dbReference type="ARBA" id="ARBA00022729"/>
    </source>
</evidence>
<proteinExistence type="inferred from homology"/>
<dbReference type="FunFam" id="2.40.10.10:FF:000077">
    <property type="entry name" value="Predicted protein"/>
    <property type="match status" value="1"/>
</dbReference>
<sequence length="292" mass="31970">MEISIEIENDWLREALVNLKNDVSFLKAIISFNKYAVLCSGQLSVESPGHVNEENQDDGRIVGGYETSIEKHPYQVSLQYRNDHICGGSIISSDWIVTAGHCVATYMNLRYLSVKAGTTSLKDPGQVAKVQIIIAHENYTRRSTDNDIALLRLEAPLELGPTVGPIELPPLDGEHERCLFFCDKATVTGWGVLESKGKPADRLRAVAVPLVSNAQCAKLYEPRPITERMLCAGHVYFGGKDACQGDSGGPLVQGNKLIGIVSWGLGCAKPYYPGVYTRVTAFRSWINDNSGV</sequence>
<name>A0AAJ6YP05_9HYME</name>
<accession>A0AAJ6YP05</accession>
<keyword evidence="5 8" id="KW-0720">Serine protease</keyword>
<keyword evidence="10" id="KW-1185">Reference proteome</keyword>
<dbReference type="Proteomes" id="UP000695007">
    <property type="component" value="Unplaced"/>
</dbReference>
<keyword evidence="4 8" id="KW-0378">Hydrolase</keyword>
<dbReference type="InterPro" id="IPR050430">
    <property type="entry name" value="Peptidase_S1"/>
</dbReference>
<evidence type="ECO:0000256" key="8">
    <source>
        <dbReference type="RuleBase" id="RU363034"/>
    </source>
</evidence>
<evidence type="ECO:0000256" key="2">
    <source>
        <dbReference type="ARBA" id="ARBA00022670"/>
    </source>
</evidence>
<evidence type="ECO:0000256" key="1">
    <source>
        <dbReference type="ARBA" id="ARBA00007664"/>
    </source>
</evidence>
<organism evidence="10 11">
    <name type="scientific">Ceratosolen solmsi marchali</name>
    <dbReference type="NCBI Taxonomy" id="326594"/>
    <lineage>
        <taxon>Eukaryota</taxon>
        <taxon>Metazoa</taxon>
        <taxon>Ecdysozoa</taxon>
        <taxon>Arthropoda</taxon>
        <taxon>Hexapoda</taxon>
        <taxon>Insecta</taxon>
        <taxon>Pterygota</taxon>
        <taxon>Neoptera</taxon>
        <taxon>Endopterygota</taxon>
        <taxon>Hymenoptera</taxon>
        <taxon>Apocrita</taxon>
        <taxon>Proctotrupomorpha</taxon>
        <taxon>Chalcidoidea</taxon>
        <taxon>Agaonidae</taxon>
        <taxon>Agaoninae</taxon>
        <taxon>Ceratosolen</taxon>
    </lineage>
</organism>
<dbReference type="PROSITE" id="PS50240">
    <property type="entry name" value="TRYPSIN_DOM"/>
    <property type="match status" value="1"/>
</dbReference>
<evidence type="ECO:0000256" key="4">
    <source>
        <dbReference type="ARBA" id="ARBA00022801"/>
    </source>
</evidence>
<feature type="domain" description="Peptidase S1" evidence="9">
    <location>
        <begin position="61"/>
        <end position="291"/>
    </location>
</feature>
<gene>
    <name evidence="11" type="primary">LOC105365152</name>
</gene>
<dbReference type="SUPFAM" id="SSF50494">
    <property type="entry name" value="Trypsin-like serine proteases"/>
    <property type="match status" value="1"/>
</dbReference>
<reference evidence="11" key="1">
    <citation type="submission" date="2025-08" db="UniProtKB">
        <authorList>
            <consortium name="RefSeq"/>
        </authorList>
    </citation>
    <scope>IDENTIFICATION</scope>
</reference>
<dbReference type="PANTHER" id="PTHR24276:SF91">
    <property type="entry name" value="AT26814P-RELATED"/>
    <property type="match status" value="1"/>
</dbReference>
<dbReference type="PROSITE" id="PS00135">
    <property type="entry name" value="TRYPSIN_SER"/>
    <property type="match status" value="1"/>
</dbReference>
<comment type="similarity">
    <text evidence="1">Belongs to the peptidase S1 family.</text>
</comment>
<dbReference type="InterPro" id="IPR001314">
    <property type="entry name" value="Peptidase_S1A"/>
</dbReference>
<dbReference type="InterPro" id="IPR043504">
    <property type="entry name" value="Peptidase_S1_PA_chymotrypsin"/>
</dbReference>
<evidence type="ECO:0000259" key="9">
    <source>
        <dbReference type="PROSITE" id="PS50240"/>
    </source>
</evidence>
<dbReference type="GO" id="GO:0006508">
    <property type="term" value="P:proteolysis"/>
    <property type="evidence" value="ECO:0007669"/>
    <property type="project" value="UniProtKB-KW"/>
</dbReference>
<dbReference type="InterPro" id="IPR009003">
    <property type="entry name" value="Peptidase_S1_PA"/>
</dbReference>
<dbReference type="KEGG" id="csol:105365152"/>
<evidence type="ECO:0000256" key="5">
    <source>
        <dbReference type="ARBA" id="ARBA00022825"/>
    </source>
</evidence>
<keyword evidence="2 8" id="KW-0645">Protease</keyword>
<dbReference type="RefSeq" id="XP_011501548.1">
    <property type="nucleotide sequence ID" value="XM_011503246.1"/>
</dbReference>
<keyword evidence="3" id="KW-0732">Signal</keyword>